<dbReference type="AlphaFoldDB" id="A0A0A1U8P6"/>
<dbReference type="Pfam" id="PF00789">
    <property type="entry name" value="UBX"/>
    <property type="match status" value="1"/>
</dbReference>
<dbReference type="EMBL" id="KB206629">
    <property type="protein sequence ID" value="ELP89458.1"/>
    <property type="molecule type" value="Genomic_DNA"/>
</dbReference>
<reference evidence="2 3" key="1">
    <citation type="submission" date="2012-10" db="EMBL/GenBank/DDBJ databases">
        <authorList>
            <person name="Zafar N."/>
            <person name="Inman J."/>
            <person name="Hall N."/>
            <person name="Lorenzi H."/>
            <person name="Caler E."/>
        </authorList>
    </citation>
    <scope>NUCLEOTIDE SEQUENCE [LARGE SCALE GENOMIC DNA]</scope>
    <source>
        <strain evidence="2 3">IP1</strain>
    </source>
</reference>
<dbReference type="VEuPathDB" id="AmoebaDB:EIN_390830"/>
<dbReference type="OrthoDB" id="440781at2759"/>
<evidence type="ECO:0000313" key="2">
    <source>
        <dbReference type="EMBL" id="ELP89458.1"/>
    </source>
</evidence>
<dbReference type="Proteomes" id="UP000014680">
    <property type="component" value="Unassembled WGS sequence"/>
</dbReference>
<evidence type="ECO:0000313" key="3">
    <source>
        <dbReference type="Proteomes" id="UP000014680"/>
    </source>
</evidence>
<name>A0A0A1U8P6_ENTIV</name>
<proteinExistence type="predicted"/>
<dbReference type="SUPFAM" id="SSF54236">
    <property type="entry name" value="Ubiquitin-like"/>
    <property type="match status" value="1"/>
</dbReference>
<keyword evidence="3" id="KW-1185">Reference proteome</keyword>
<evidence type="ECO:0000259" key="1">
    <source>
        <dbReference type="PROSITE" id="PS50033"/>
    </source>
</evidence>
<dbReference type="InterPro" id="IPR029071">
    <property type="entry name" value="Ubiquitin-like_domsf"/>
</dbReference>
<feature type="domain" description="UBX" evidence="1">
    <location>
        <begin position="67"/>
        <end position="142"/>
    </location>
</feature>
<dbReference type="InterPro" id="IPR001012">
    <property type="entry name" value="UBX_dom"/>
</dbReference>
<dbReference type="KEGG" id="eiv:EIN_390830"/>
<dbReference type="RefSeq" id="XP_004256229.1">
    <property type="nucleotide sequence ID" value="XM_004256181.1"/>
</dbReference>
<accession>A0A0A1U8P6</accession>
<gene>
    <name evidence="2" type="ORF">EIN_390830</name>
</gene>
<dbReference type="OMA" id="FIKEICI"/>
<dbReference type="Gene3D" id="3.10.20.90">
    <property type="entry name" value="Phosphatidylinositol 3-kinase Catalytic Subunit, Chain A, domain 1"/>
    <property type="match status" value="1"/>
</dbReference>
<dbReference type="GeneID" id="14888474"/>
<dbReference type="CDD" id="cd01767">
    <property type="entry name" value="UBX"/>
    <property type="match status" value="1"/>
</dbReference>
<dbReference type="PROSITE" id="PS50033">
    <property type="entry name" value="UBX"/>
    <property type="match status" value="1"/>
</dbReference>
<protein>
    <recommendedName>
        <fullName evidence="1">UBX domain-containing protein</fullName>
    </recommendedName>
</protein>
<sequence>MAKTWSFDSQAIGLKITRPKLYRTEVVEPDSFYELSIEEAQTLSRPQTRDFRFVEEHSETEKLQKLAKMKTTTLKFKFPDGIEVIRTFSPQQRQKEVYSFIREISTEITFVLRKPYGKNNYVLDDDTLLYTNGLVPNSVLCVVLTKPPTPKTPLLRAELLQNN</sequence>
<organism evidence="2 3">
    <name type="scientific">Entamoeba invadens IP1</name>
    <dbReference type="NCBI Taxonomy" id="370355"/>
    <lineage>
        <taxon>Eukaryota</taxon>
        <taxon>Amoebozoa</taxon>
        <taxon>Evosea</taxon>
        <taxon>Archamoebae</taxon>
        <taxon>Mastigamoebida</taxon>
        <taxon>Entamoebidae</taxon>
        <taxon>Entamoeba</taxon>
    </lineage>
</organism>